<reference evidence="7 8" key="1">
    <citation type="submission" date="2018-05" db="EMBL/GenBank/DDBJ databases">
        <title>Acuticoccus sediminis sp. nov., isolated from deep-sea sediment of Indian Ocean.</title>
        <authorList>
            <person name="Liu X."/>
            <person name="Lai Q."/>
            <person name="Du Y."/>
            <person name="Sun F."/>
            <person name="Zhang X."/>
            <person name="Wang S."/>
            <person name="Shao Z."/>
        </authorList>
    </citation>
    <scope>NUCLEOTIDE SEQUENCE [LARGE SCALE GENOMIC DNA]</scope>
    <source>
        <strain evidence="7 8">PTG4-2</strain>
    </source>
</reference>
<dbReference type="AlphaFoldDB" id="A0A8B2NRQ0"/>
<dbReference type="InterPro" id="IPR001091">
    <property type="entry name" value="RM_Methyltransferase"/>
</dbReference>
<dbReference type="PRINTS" id="PR00508">
    <property type="entry name" value="S21N4MTFRASE"/>
</dbReference>
<sequence>MALPSTTSRSASSDATGRMSGAIPRGPSQGTGASSDAESGRPVADAIRDVSDRNDIVLDCFCGSGTTIIAAARCGRRARAIELDPHYIDVAVRRWEAWAGTSAYHVSGPTFAEPAGTFARRPHRRLPCRGTGHRRRPTLRSGAASRRNIRSASRARAATRVAGRRAARTTKPRPR</sequence>
<dbReference type="EC" id="2.1.1.-" evidence="4"/>
<keyword evidence="8" id="KW-1185">Reference proteome</keyword>
<gene>
    <name evidence="7" type="ORF">DLJ53_09160</name>
</gene>
<dbReference type="EMBL" id="QHHQ01000002">
    <property type="protein sequence ID" value="RAI01581.1"/>
    <property type="molecule type" value="Genomic_DNA"/>
</dbReference>
<evidence type="ECO:0000256" key="4">
    <source>
        <dbReference type="RuleBase" id="RU362026"/>
    </source>
</evidence>
<feature type="compositionally biased region" description="Low complexity" evidence="5">
    <location>
        <begin position="140"/>
        <end position="161"/>
    </location>
</feature>
<comment type="catalytic activity">
    <reaction evidence="3">
        <text>a 2'-deoxyadenosine in DNA + S-adenosyl-L-methionine = an N(6)-methyl-2'-deoxyadenosine in DNA + S-adenosyl-L-homocysteine + H(+)</text>
        <dbReference type="Rhea" id="RHEA:15197"/>
        <dbReference type="Rhea" id="RHEA-COMP:12418"/>
        <dbReference type="Rhea" id="RHEA-COMP:12419"/>
        <dbReference type="ChEBI" id="CHEBI:15378"/>
        <dbReference type="ChEBI" id="CHEBI:57856"/>
        <dbReference type="ChEBI" id="CHEBI:59789"/>
        <dbReference type="ChEBI" id="CHEBI:90615"/>
        <dbReference type="ChEBI" id="CHEBI:90616"/>
        <dbReference type="EC" id="2.1.1.72"/>
    </reaction>
</comment>
<feature type="domain" description="DNA methylase N-4/N-6" evidence="6">
    <location>
        <begin position="46"/>
        <end position="92"/>
    </location>
</feature>
<feature type="compositionally biased region" description="Basic residues" evidence="5">
    <location>
        <begin position="162"/>
        <end position="175"/>
    </location>
</feature>
<feature type="region of interest" description="Disordered" evidence="5">
    <location>
        <begin position="122"/>
        <end position="175"/>
    </location>
</feature>
<feature type="compositionally biased region" description="Basic residues" evidence="5">
    <location>
        <begin position="122"/>
        <end position="138"/>
    </location>
</feature>
<evidence type="ECO:0000313" key="8">
    <source>
        <dbReference type="Proteomes" id="UP000249590"/>
    </source>
</evidence>
<keyword evidence="2" id="KW-0808">Transferase</keyword>
<evidence type="ECO:0000256" key="3">
    <source>
        <dbReference type="ARBA" id="ARBA00047942"/>
    </source>
</evidence>
<dbReference type="InterPro" id="IPR029063">
    <property type="entry name" value="SAM-dependent_MTases_sf"/>
</dbReference>
<evidence type="ECO:0000259" key="6">
    <source>
        <dbReference type="Pfam" id="PF01555"/>
    </source>
</evidence>
<feature type="compositionally biased region" description="Polar residues" evidence="5">
    <location>
        <begin position="28"/>
        <end position="37"/>
    </location>
</feature>
<evidence type="ECO:0000256" key="1">
    <source>
        <dbReference type="ARBA" id="ARBA00022603"/>
    </source>
</evidence>
<dbReference type="InterPro" id="IPR002941">
    <property type="entry name" value="DNA_methylase_N4/N6"/>
</dbReference>
<dbReference type="GO" id="GO:0003677">
    <property type="term" value="F:DNA binding"/>
    <property type="evidence" value="ECO:0007669"/>
    <property type="project" value="InterPro"/>
</dbReference>
<evidence type="ECO:0000256" key="5">
    <source>
        <dbReference type="SAM" id="MobiDB-lite"/>
    </source>
</evidence>
<evidence type="ECO:0000313" key="7">
    <source>
        <dbReference type="EMBL" id="RAI01581.1"/>
    </source>
</evidence>
<feature type="compositionally biased region" description="Low complexity" evidence="5">
    <location>
        <begin position="1"/>
        <end position="16"/>
    </location>
</feature>
<comment type="similarity">
    <text evidence="4">Belongs to the N(4)/N(6)-methyltransferase family.</text>
</comment>
<accession>A0A8B2NRQ0</accession>
<dbReference type="SUPFAM" id="SSF53335">
    <property type="entry name" value="S-adenosyl-L-methionine-dependent methyltransferases"/>
    <property type="match status" value="1"/>
</dbReference>
<keyword evidence="1" id="KW-0489">Methyltransferase</keyword>
<dbReference type="Gene3D" id="3.40.50.150">
    <property type="entry name" value="Vaccinia Virus protein VP39"/>
    <property type="match status" value="1"/>
</dbReference>
<feature type="region of interest" description="Disordered" evidence="5">
    <location>
        <begin position="1"/>
        <end position="42"/>
    </location>
</feature>
<proteinExistence type="inferred from homology"/>
<dbReference type="GO" id="GO:0009007">
    <property type="term" value="F:site-specific DNA-methyltransferase (adenine-specific) activity"/>
    <property type="evidence" value="ECO:0007669"/>
    <property type="project" value="UniProtKB-EC"/>
</dbReference>
<comment type="caution">
    <text evidence="7">The sequence shown here is derived from an EMBL/GenBank/DDBJ whole genome shotgun (WGS) entry which is preliminary data.</text>
</comment>
<organism evidence="7 8">
    <name type="scientific">Acuticoccus sediminis</name>
    <dbReference type="NCBI Taxonomy" id="2184697"/>
    <lineage>
        <taxon>Bacteria</taxon>
        <taxon>Pseudomonadati</taxon>
        <taxon>Pseudomonadota</taxon>
        <taxon>Alphaproteobacteria</taxon>
        <taxon>Hyphomicrobiales</taxon>
        <taxon>Amorphaceae</taxon>
        <taxon>Acuticoccus</taxon>
    </lineage>
</organism>
<dbReference type="Proteomes" id="UP000249590">
    <property type="component" value="Unassembled WGS sequence"/>
</dbReference>
<name>A0A8B2NRQ0_9HYPH</name>
<dbReference type="GO" id="GO:0032259">
    <property type="term" value="P:methylation"/>
    <property type="evidence" value="ECO:0007669"/>
    <property type="project" value="UniProtKB-KW"/>
</dbReference>
<evidence type="ECO:0000256" key="2">
    <source>
        <dbReference type="ARBA" id="ARBA00022679"/>
    </source>
</evidence>
<protein>
    <recommendedName>
        <fullName evidence="4">Methyltransferase</fullName>
        <ecNumber evidence="4">2.1.1.-</ecNumber>
    </recommendedName>
</protein>
<dbReference type="GO" id="GO:0008170">
    <property type="term" value="F:N-methyltransferase activity"/>
    <property type="evidence" value="ECO:0007669"/>
    <property type="project" value="InterPro"/>
</dbReference>
<dbReference type="Pfam" id="PF01555">
    <property type="entry name" value="N6_N4_Mtase"/>
    <property type="match status" value="1"/>
</dbReference>